<dbReference type="RefSeq" id="WP_245276439.1">
    <property type="nucleotide sequence ID" value="NZ_JACIIG010000002.1"/>
</dbReference>
<keyword evidence="4" id="KW-1185">Reference proteome</keyword>
<dbReference type="PANTHER" id="PTHR30469">
    <property type="entry name" value="MULTIDRUG RESISTANCE PROTEIN MDTA"/>
    <property type="match status" value="1"/>
</dbReference>
<evidence type="ECO:0000256" key="1">
    <source>
        <dbReference type="SAM" id="SignalP"/>
    </source>
</evidence>
<dbReference type="GO" id="GO:1990281">
    <property type="term" value="C:efflux pump complex"/>
    <property type="evidence" value="ECO:0007669"/>
    <property type="project" value="TreeGrafter"/>
</dbReference>
<feature type="chain" id="PRO_5030510848" evidence="1">
    <location>
        <begin position="25"/>
        <end position="324"/>
    </location>
</feature>
<feature type="domain" description="CusB-like beta-barrel" evidence="2">
    <location>
        <begin position="242"/>
        <end position="315"/>
    </location>
</feature>
<name>A0A7W7EIZ0_9HYPH</name>
<proteinExistence type="predicted"/>
<dbReference type="GO" id="GO:0015562">
    <property type="term" value="F:efflux transmembrane transporter activity"/>
    <property type="evidence" value="ECO:0007669"/>
    <property type="project" value="TreeGrafter"/>
</dbReference>
<evidence type="ECO:0000259" key="2">
    <source>
        <dbReference type="Pfam" id="PF25954"/>
    </source>
</evidence>
<gene>
    <name evidence="3" type="ORF">GGE60_001341</name>
</gene>
<keyword evidence="1" id="KW-0732">Signal</keyword>
<dbReference type="Gene3D" id="2.40.50.100">
    <property type="match status" value="1"/>
</dbReference>
<dbReference type="EMBL" id="JACIIG010000002">
    <property type="protein sequence ID" value="MBB4567240.1"/>
    <property type="molecule type" value="Genomic_DNA"/>
</dbReference>
<dbReference type="InterPro" id="IPR058792">
    <property type="entry name" value="Beta-barrel_RND_2"/>
</dbReference>
<protein>
    <submittedName>
        <fullName evidence="3">RND family efflux transporter MFP subunit</fullName>
    </submittedName>
</protein>
<sequence length="324" mass="33710">MMLAGIAAALAAMAYFMSTPSANALWKALASGTVSAPAKEASPSSQSKAPTIQEPAKTLSQAILGSGYVVAGRMIALRPEIGGRVVDLPLDVGDHFIAGQVVARLDSTMDEIELRIARSQAAAAAAAKHRVEASLQQARKTLERTKLLIERGAAATSSLDADSLAVVQLTSDLDVARQTAETARLQVEKHESTLSLHQIVAPFGGVVVSRLASLGDTVASGTDGGGPRDGIAILLDPTSMTIDADIAQSNAGRLQPGQTAVAIPDAFPNRPFKMRVRTIVPAASLQKGTVTARLEFLTPPSRVLPNMAAKVTLDAPDLQANLNK</sequence>
<organism evidence="3 4">
    <name type="scientific">Rhizobium leucaenae</name>
    <dbReference type="NCBI Taxonomy" id="29450"/>
    <lineage>
        <taxon>Bacteria</taxon>
        <taxon>Pseudomonadati</taxon>
        <taxon>Pseudomonadota</taxon>
        <taxon>Alphaproteobacteria</taxon>
        <taxon>Hyphomicrobiales</taxon>
        <taxon>Rhizobiaceae</taxon>
        <taxon>Rhizobium/Agrobacterium group</taxon>
        <taxon>Rhizobium</taxon>
    </lineage>
</organism>
<dbReference type="Gene3D" id="2.40.30.170">
    <property type="match status" value="1"/>
</dbReference>
<evidence type="ECO:0000313" key="4">
    <source>
        <dbReference type="Proteomes" id="UP000543836"/>
    </source>
</evidence>
<dbReference type="SUPFAM" id="SSF111369">
    <property type="entry name" value="HlyD-like secretion proteins"/>
    <property type="match status" value="1"/>
</dbReference>
<accession>A0A7W7EIZ0</accession>
<reference evidence="3 4" key="1">
    <citation type="submission" date="2020-08" db="EMBL/GenBank/DDBJ databases">
        <title>Genomic Encyclopedia of Type Strains, Phase IV (KMG-V): Genome sequencing to study the core and pangenomes of soil and plant-associated prokaryotes.</title>
        <authorList>
            <person name="Whitman W."/>
        </authorList>
    </citation>
    <scope>NUCLEOTIDE SEQUENCE [LARGE SCALE GENOMIC DNA]</scope>
    <source>
        <strain evidence="3 4">SEMIA 492</strain>
    </source>
</reference>
<feature type="signal peptide" evidence="1">
    <location>
        <begin position="1"/>
        <end position="24"/>
    </location>
</feature>
<dbReference type="Pfam" id="PF25954">
    <property type="entry name" value="Beta-barrel_RND_2"/>
    <property type="match status" value="1"/>
</dbReference>
<dbReference type="AlphaFoldDB" id="A0A7W7EIZ0"/>
<dbReference type="Proteomes" id="UP000543836">
    <property type="component" value="Unassembled WGS sequence"/>
</dbReference>
<comment type="caution">
    <text evidence="3">The sequence shown here is derived from an EMBL/GenBank/DDBJ whole genome shotgun (WGS) entry which is preliminary data.</text>
</comment>
<evidence type="ECO:0000313" key="3">
    <source>
        <dbReference type="EMBL" id="MBB4567240.1"/>
    </source>
</evidence>